<proteinExistence type="predicted"/>
<comment type="caution">
    <text evidence="1">The sequence shown here is derived from an EMBL/GenBank/DDBJ whole genome shotgun (WGS) entry which is preliminary data.</text>
</comment>
<keyword evidence="2" id="KW-1185">Reference proteome</keyword>
<evidence type="ECO:0000313" key="1">
    <source>
        <dbReference type="EMBL" id="MDR6241921.1"/>
    </source>
</evidence>
<dbReference type="EMBL" id="JAVDQD010000013">
    <property type="protein sequence ID" value="MDR6241921.1"/>
    <property type="molecule type" value="Genomic_DNA"/>
</dbReference>
<organism evidence="1 2">
    <name type="scientific">Aureibacter tunicatorum</name>
    <dbReference type="NCBI Taxonomy" id="866807"/>
    <lineage>
        <taxon>Bacteria</taxon>
        <taxon>Pseudomonadati</taxon>
        <taxon>Bacteroidota</taxon>
        <taxon>Cytophagia</taxon>
        <taxon>Cytophagales</taxon>
        <taxon>Persicobacteraceae</taxon>
        <taxon>Aureibacter</taxon>
    </lineage>
</organism>
<dbReference type="RefSeq" id="WP_309943121.1">
    <property type="nucleotide sequence ID" value="NZ_AP025310.1"/>
</dbReference>
<reference evidence="1" key="1">
    <citation type="submission" date="2023-07" db="EMBL/GenBank/DDBJ databases">
        <title>Genomic Encyclopedia of Type Strains, Phase IV (KMG-IV): sequencing the most valuable type-strain genomes for metagenomic binning, comparative biology and taxonomic classification.</title>
        <authorList>
            <person name="Goeker M."/>
        </authorList>
    </citation>
    <scope>NUCLEOTIDE SEQUENCE</scope>
    <source>
        <strain evidence="1">DSM 26174</strain>
    </source>
</reference>
<name>A0AAE3XU55_9BACT</name>
<gene>
    <name evidence="1" type="ORF">HNQ88_005008</name>
</gene>
<dbReference type="AlphaFoldDB" id="A0AAE3XU55"/>
<accession>A0AAE3XU55</accession>
<protein>
    <submittedName>
        <fullName evidence="1">Uncharacterized protein</fullName>
    </submittedName>
</protein>
<dbReference type="Proteomes" id="UP001185092">
    <property type="component" value="Unassembled WGS sequence"/>
</dbReference>
<sequence length="182" mass="21877">MEKPYDNTNILNFIKNENEDPYDRGEAILEIDEYIDSIGMEKYIATLLDHEHCYLRAIAARVLLSTLELDEYISKIIEILKNENSRFVIENIVRAIVGYFFTKKKYKNKFLRVLGKLYIEFKDDELMIDEILYCISMLQDPTPERMERSWSLEPIDWKSEIDWKEFEKYIPKNDIPMRELTQ</sequence>
<evidence type="ECO:0000313" key="2">
    <source>
        <dbReference type="Proteomes" id="UP001185092"/>
    </source>
</evidence>